<keyword evidence="3" id="KW-1185">Reference proteome</keyword>
<dbReference type="Proteomes" id="UP000199501">
    <property type="component" value="Unassembled WGS sequence"/>
</dbReference>
<gene>
    <name evidence="2" type="ORF">SAMN05216174_101485</name>
</gene>
<protein>
    <submittedName>
        <fullName evidence="2">Uncharacterized protein</fullName>
    </submittedName>
</protein>
<dbReference type="RefSeq" id="WP_091447707.1">
    <property type="nucleotide sequence ID" value="NZ_FMZZ01000001.1"/>
</dbReference>
<feature type="compositionally biased region" description="Basic and acidic residues" evidence="1">
    <location>
        <begin position="1"/>
        <end position="10"/>
    </location>
</feature>
<sequence>MATPPHRDNLVPRLYRTARASDITAPERPPGRTPPRQSELDDIQYRLLLDERATNTSFVESADSVGLTRTAPTTLALWRGSYYIATRHALDGDYPFPAGPPHAPQGATGFTRRGDHRSTGWLSAYNELP</sequence>
<feature type="region of interest" description="Disordered" evidence="1">
    <location>
        <begin position="95"/>
        <end position="115"/>
    </location>
</feature>
<proteinExistence type="predicted"/>
<feature type="region of interest" description="Disordered" evidence="1">
    <location>
        <begin position="1"/>
        <end position="41"/>
    </location>
</feature>
<evidence type="ECO:0000256" key="1">
    <source>
        <dbReference type="SAM" id="MobiDB-lite"/>
    </source>
</evidence>
<reference evidence="3" key="1">
    <citation type="submission" date="2016-10" db="EMBL/GenBank/DDBJ databases">
        <authorList>
            <person name="Varghese N."/>
            <person name="Submissions S."/>
        </authorList>
    </citation>
    <scope>NUCLEOTIDE SEQUENCE [LARGE SCALE GENOMIC DNA]</scope>
    <source>
        <strain evidence="3">IBRC-M 10403</strain>
    </source>
</reference>
<dbReference type="EMBL" id="FMZZ01000001">
    <property type="protein sequence ID" value="SDC20137.1"/>
    <property type="molecule type" value="Genomic_DNA"/>
</dbReference>
<dbReference type="STRING" id="1271860.SAMN05216174_101485"/>
<name>A0A1G6JN70_9PSEU</name>
<organism evidence="2 3">
    <name type="scientific">Actinokineospora iranica</name>
    <dbReference type="NCBI Taxonomy" id="1271860"/>
    <lineage>
        <taxon>Bacteria</taxon>
        <taxon>Bacillati</taxon>
        <taxon>Actinomycetota</taxon>
        <taxon>Actinomycetes</taxon>
        <taxon>Pseudonocardiales</taxon>
        <taxon>Pseudonocardiaceae</taxon>
        <taxon>Actinokineospora</taxon>
    </lineage>
</organism>
<evidence type="ECO:0000313" key="3">
    <source>
        <dbReference type="Proteomes" id="UP000199501"/>
    </source>
</evidence>
<accession>A0A1G6JN70</accession>
<evidence type="ECO:0000313" key="2">
    <source>
        <dbReference type="EMBL" id="SDC20137.1"/>
    </source>
</evidence>
<dbReference type="AlphaFoldDB" id="A0A1G6JN70"/>